<dbReference type="InterPro" id="IPR045864">
    <property type="entry name" value="aa-tRNA-synth_II/BPL/LPL"/>
</dbReference>
<evidence type="ECO:0000313" key="3">
    <source>
        <dbReference type="Proteomes" id="UP001501594"/>
    </source>
</evidence>
<keyword evidence="3" id="KW-1185">Reference proteome</keyword>
<sequence>MSDTRHGEPAALDPAGTPGETVSELDAARDAFREELLASGLLVDAGQPGLYGRSGELEDVVDGVSRYVQSRFADLRPSRRRFAPVISRAEFEKTEYIVSFPQLTGAVHGFTGTDAEHKRLVSTRAQGLPWDSFLSPAETMLVPAVCHPLFERLRGTTNPEGQIFDLEGFCFRHEPSRDPMRLQAFRQHELVFVGPGSLAYDFRTEMNERQLRDLRELGLDARVVPANDPFFGRTGRFLARNQLEDEAKLEVVVPIYGDLDDGTAIASANRHGDHFGATFGIEAGVGEAAHSTCLGWGLERTALALIRTHGTDTSAWPESTRRLLSLSS</sequence>
<dbReference type="EMBL" id="BAABAU010000001">
    <property type="protein sequence ID" value="GAA4265371.1"/>
    <property type="molecule type" value="Genomic_DNA"/>
</dbReference>
<reference evidence="3" key="1">
    <citation type="journal article" date="2019" name="Int. J. Syst. Evol. Microbiol.">
        <title>The Global Catalogue of Microorganisms (GCM) 10K type strain sequencing project: providing services to taxonomists for standard genome sequencing and annotation.</title>
        <authorList>
            <consortium name="The Broad Institute Genomics Platform"/>
            <consortium name="The Broad Institute Genome Sequencing Center for Infectious Disease"/>
            <person name="Wu L."/>
            <person name="Ma J."/>
        </authorList>
    </citation>
    <scope>NUCLEOTIDE SEQUENCE [LARGE SCALE GENOMIC DNA]</scope>
    <source>
        <strain evidence="3">JCM 17442</strain>
    </source>
</reference>
<name>A0ABP8DZM4_9MICO</name>
<comment type="caution">
    <text evidence="2">The sequence shown here is derived from an EMBL/GenBank/DDBJ whole genome shotgun (WGS) entry which is preliminary data.</text>
</comment>
<accession>A0ABP8DZM4</accession>
<dbReference type="GO" id="GO:0016874">
    <property type="term" value="F:ligase activity"/>
    <property type="evidence" value="ECO:0007669"/>
    <property type="project" value="UniProtKB-KW"/>
</dbReference>
<proteinExistence type="predicted"/>
<gene>
    <name evidence="2" type="ORF">GCM10022256_09830</name>
</gene>
<keyword evidence="2" id="KW-0436">Ligase</keyword>
<protein>
    <submittedName>
        <fullName evidence="2">Amino acid--[acyl-carrier-protein] ligase</fullName>
    </submittedName>
</protein>
<evidence type="ECO:0000256" key="1">
    <source>
        <dbReference type="SAM" id="MobiDB-lite"/>
    </source>
</evidence>
<dbReference type="Gene3D" id="3.30.930.10">
    <property type="entry name" value="Bira Bifunctional Protein, Domain 2"/>
    <property type="match status" value="1"/>
</dbReference>
<dbReference type="SUPFAM" id="SSF55681">
    <property type="entry name" value="Class II aaRS and biotin synthetases"/>
    <property type="match status" value="1"/>
</dbReference>
<dbReference type="RefSeq" id="WP_344793907.1">
    <property type="nucleotide sequence ID" value="NZ_BAABAU010000001.1"/>
</dbReference>
<dbReference type="Proteomes" id="UP001501594">
    <property type="component" value="Unassembled WGS sequence"/>
</dbReference>
<evidence type="ECO:0000313" key="2">
    <source>
        <dbReference type="EMBL" id="GAA4265371.1"/>
    </source>
</evidence>
<organism evidence="2 3">
    <name type="scientific">Frondihabitans peucedani</name>
    <dbReference type="NCBI Taxonomy" id="598626"/>
    <lineage>
        <taxon>Bacteria</taxon>
        <taxon>Bacillati</taxon>
        <taxon>Actinomycetota</taxon>
        <taxon>Actinomycetes</taxon>
        <taxon>Micrococcales</taxon>
        <taxon>Microbacteriaceae</taxon>
        <taxon>Frondihabitans</taxon>
    </lineage>
</organism>
<feature type="region of interest" description="Disordered" evidence="1">
    <location>
        <begin position="1"/>
        <end position="22"/>
    </location>
</feature>